<evidence type="ECO:0000256" key="2">
    <source>
        <dbReference type="ARBA" id="ARBA00023277"/>
    </source>
</evidence>
<comment type="caution">
    <text evidence="4">The sequence shown here is derived from an EMBL/GenBank/DDBJ whole genome shotgun (WGS) entry which is preliminary data.</text>
</comment>
<dbReference type="InterPro" id="IPR052046">
    <property type="entry name" value="GH57_Enzymes"/>
</dbReference>
<dbReference type="PANTHER" id="PTHR36306">
    <property type="entry name" value="ALPHA-AMYLASE-RELATED-RELATED"/>
    <property type="match status" value="1"/>
</dbReference>
<name>A0A1G2PQ19_9BACT</name>
<dbReference type="Pfam" id="PF02151">
    <property type="entry name" value="UVR"/>
    <property type="match status" value="1"/>
</dbReference>
<reference evidence="4 5" key="1">
    <citation type="journal article" date="2016" name="Nat. Commun.">
        <title>Thousands of microbial genomes shed light on interconnected biogeochemical processes in an aquifer system.</title>
        <authorList>
            <person name="Anantharaman K."/>
            <person name="Brown C.T."/>
            <person name="Hug L.A."/>
            <person name="Sharon I."/>
            <person name="Castelle C.J."/>
            <person name="Probst A.J."/>
            <person name="Thomas B.C."/>
            <person name="Singh A."/>
            <person name="Wilkins M.J."/>
            <person name="Karaoz U."/>
            <person name="Brodie E.L."/>
            <person name="Williams K.H."/>
            <person name="Hubbard S.S."/>
            <person name="Banfield J.F."/>
        </authorList>
    </citation>
    <scope>NUCLEOTIDE SEQUENCE [LARGE SCALE GENOMIC DNA]</scope>
</reference>
<dbReference type="InterPro" id="IPR004300">
    <property type="entry name" value="Glyco_hydro_57_N"/>
</dbReference>
<dbReference type="InterPro" id="IPR011330">
    <property type="entry name" value="Glyco_hydro/deAcase_b/a-brl"/>
</dbReference>
<dbReference type="PROSITE" id="PS50151">
    <property type="entry name" value="UVR"/>
    <property type="match status" value="1"/>
</dbReference>
<organism evidence="4 5">
    <name type="scientific">Candidatus Terrybacteria bacterium RIFCSPLOWO2_01_FULL_40_23</name>
    <dbReference type="NCBI Taxonomy" id="1802366"/>
    <lineage>
        <taxon>Bacteria</taxon>
        <taxon>Candidatus Terryibacteriota</taxon>
    </lineage>
</organism>
<dbReference type="GO" id="GO:0003824">
    <property type="term" value="F:catalytic activity"/>
    <property type="evidence" value="ECO:0007669"/>
    <property type="project" value="InterPro"/>
</dbReference>
<dbReference type="Gene3D" id="3.20.110.20">
    <property type="match status" value="1"/>
</dbReference>
<protein>
    <recommendedName>
        <fullName evidence="3">UVR domain-containing protein</fullName>
    </recommendedName>
</protein>
<dbReference type="SUPFAM" id="SSF46600">
    <property type="entry name" value="C-terminal UvrC-binding domain of UvrB"/>
    <property type="match status" value="1"/>
</dbReference>
<dbReference type="AlphaFoldDB" id="A0A1G2PQ19"/>
<proteinExistence type="inferred from homology"/>
<gene>
    <name evidence="4" type="ORF">A3A97_00270</name>
</gene>
<evidence type="ECO:0000256" key="1">
    <source>
        <dbReference type="ARBA" id="ARBA00006821"/>
    </source>
</evidence>
<dbReference type="Proteomes" id="UP000176951">
    <property type="component" value="Unassembled WGS sequence"/>
</dbReference>
<dbReference type="PANTHER" id="PTHR36306:SF1">
    <property type="entry name" value="ALPHA-AMYLASE-RELATED"/>
    <property type="match status" value="1"/>
</dbReference>
<keyword evidence="2" id="KW-0119">Carbohydrate metabolism</keyword>
<dbReference type="InterPro" id="IPR001943">
    <property type="entry name" value="UVR_dom"/>
</dbReference>
<sequence length="495" mass="58686">MYWANFLHIYQPAEQTQDILNRVVNESYRPIIKRLKSSVRAKLTLNVNAILTELLVEHGYEDIIKDLRYLSEKGQLEFTESAKYHAFLPLIPKDEIKRQIELNHKINKSIFGEVYKPRGFFSPEMAFSREVADVVSDMGYEWMVLDEITESGKTGQLTYDSFFVADEFPKLKFFFRERKPSNIIMSGVARSTKSFIETLGEEYNDNRYLLTAMDGETFGHHRPGLEKLLFDIWDEASFKHILISEIPEYFKKSKKCIPQNSTWASTEKDLEEGTQFRSWKDPENALHTMQWHFLDFVHQRVIAYKGPEELQNKTRMKMDEAFASDQFWWASGKPWWSIEMIEKGAWKLLDTLKSIQEAGEDIEEGERFYNDIINTAFAWQRSGYIRQLAQEYKNVARIPFKERTVGENKPEVYAAFIEMMKDKMREASQNEDYEKAILWRDAIWKLETKNDIYDAIHATDLLRIEVPDWRLREIMDKYKEQYKKIRPGQPEHRDI</sequence>
<dbReference type="Pfam" id="PF03065">
    <property type="entry name" value="Glyco_hydro_57"/>
    <property type="match status" value="1"/>
</dbReference>
<dbReference type="EMBL" id="MHSW01000037">
    <property type="protein sequence ID" value="OHA50435.1"/>
    <property type="molecule type" value="Genomic_DNA"/>
</dbReference>
<dbReference type="SUPFAM" id="SSF88713">
    <property type="entry name" value="Glycoside hydrolase/deacetylase"/>
    <property type="match status" value="1"/>
</dbReference>
<accession>A0A1G2PQ19</accession>
<feature type="domain" description="UVR" evidence="3">
    <location>
        <begin position="414"/>
        <end position="449"/>
    </location>
</feature>
<dbReference type="InterPro" id="IPR036876">
    <property type="entry name" value="UVR_dom_sf"/>
</dbReference>
<evidence type="ECO:0000259" key="3">
    <source>
        <dbReference type="PROSITE" id="PS50151"/>
    </source>
</evidence>
<evidence type="ECO:0000313" key="4">
    <source>
        <dbReference type="EMBL" id="OHA50435.1"/>
    </source>
</evidence>
<comment type="similarity">
    <text evidence="1">Belongs to the glycosyl hydrolase 57 family.</text>
</comment>
<dbReference type="GO" id="GO:0005975">
    <property type="term" value="P:carbohydrate metabolic process"/>
    <property type="evidence" value="ECO:0007669"/>
    <property type="project" value="InterPro"/>
</dbReference>
<evidence type="ECO:0000313" key="5">
    <source>
        <dbReference type="Proteomes" id="UP000176951"/>
    </source>
</evidence>